<evidence type="ECO:0000313" key="3">
    <source>
        <dbReference type="Proteomes" id="UP000243459"/>
    </source>
</evidence>
<organism evidence="2 3">
    <name type="scientific">Asparagus officinalis</name>
    <name type="common">Garden asparagus</name>
    <dbReference type="NCBI Taxonomy" id="4686"/>
    <lineage>
        <taxon>Eukaryota</taxon>
        <taxon>Viridiplantae</taxon>
        <taxon>Streptophyta</taxon>
        <taxon>Embryophyta</taxon>
        <taxon>Tracheophyta</taxon>
        <taxon>Spermatophyta</taxon>
        <taxon>Magnoliopsida</taxon>
        <taxon>Liliopsida</taxon>
        <taxon>Asparagales</taxon>
        <taxon>Asparagaceae</taxon>
        <taxon>Asparagoideae</taxon>
        <taxon>Asparagus</taxon>
    </lineage>
</organism>
<accession>A0A5P1EIQ4</accession>
<sequence length="266" mass="30251">MSAIMPDGAKVTLLQRYKRSNQVPNSRVKLPYTCLVIWFTQHCSPPMSGAMPGEANIDILQRYERSKWMVKYLVGVRRILQNKNHYRRYCCFPFTDSVNLDDEFEDSMSTVDTRNSLGKVQMVELLDSGNFLRKVCQMRIEKRQEAPGRGQWKGKRPLHIPPPPQASKKQRLASPKPESMLGGSFRIREESPAVPVREPRIGSSGKEPIPLDDEEEQVDNRHDDTDVYLTEPDDAGNIDDGPDFGTVGECDGNRSFTDLSMMMTIL</sequence>
<protein>
    <submittedName>
        <fullName evidence="2">Uncharacterized protein</fullName>
    </submittedName>
</protein>
<dbReference type="EMBL" id="CM007387">
    <property type="protein sequence ID" value="ONK63960.1"/>
    <property type="molecule type" value="Genomic_DNA"/>
</dbReference>
<dbReference type="Proteomes" id="UP000243459">
    <property type="component" value="Chromosome 7"/>
</dbReference>
<feature type="compositionally biased region" description="Acidic residues" evidence="1">
    <location>
        <begin position="231"/>
        <end position="242"/>
    </location>
</feature>
<keyword evidence="3" id="KW-1185">Reference proteome</keyword>
<dbReference type="AlphaFoldDB" id="A0A5P1EIQ4"/>
<gene>
    <name evidence="2" type="ORF">A4U43_C07F20680</name>
</gene>
<dbReference type="Gramene" id="ONK63960">
    <property type="protein sequence ID" value="ONK63960"/>
    <property type="gene ID" value="A4U43_C07F20680"/>
</dbReference>
<feature type="region of interest" description="Disordered" evidence="1">
    <location>
        <begin position="143"/>
        <end position="245"/>
    </location>
</feature>
<evidence type="ECO:0000313" key="2">
    <source>
        <dbReference type="EMBL" id="ONK63960.1"/>
    </source>
</evidence>
<evidence type="ECO:0000256" key="1">
    <source>
        <dbReference type="SAM" id="MobiDB-lite"/>
    </source>
</evidence>
<reference evidence="3" key="1">
    <citation type="journal article" date="2017" name="Nat. Commun.">
        <title>The asparagus genome sheds light on the origin and evolution of a young Y chromosome.</title>
        <authorList>
            <person name="Harkess A."/>
            <person name="Zhou J."/>
            <person name="Xu C."/>
            <person name="Bowers J.E."/>
            <person name="Van der Hulst R."/>
            <person name="Ayyampalayam S."/>
            <person name="Mercati F."/>
            <person name="Riccardi P."/>
            <person name="McKain M.R."/>
            <person name="Kakrana A."/>
            <person name="Tang H."/>
            <person name="Ray J."/>
            <person name="Groenendijk J."/>
            <person name="Arikit S."/>
            <person name="Mathioni S.M."/>
            <person name="Nakano M."/>
            <person name="Shan H."/>
            <person name="Telgmann-Rauber A."/>
            <person name="Kanno A."/>
            <person name="Yue Z."/>
            <person name="Chen H."/>
            <person name="Li W."/>
            <person name="Chen Y."/>
            <person name="Xu X."/>
            <person name="Zhang Y."/>
            <person name="Luo S."/>
            <person name="Chen H."/>
            <person name="Gao J."/>
            <person name="Mao Z."/>
            <person name="Pires J.C."/>
            <person name="Luo M."/>
            <person name="Kudrna D."/>
            <person name="Wing R.A."/>
            <person name="Meyers B.C."/>
            <person name="Yi K."/>
            <person name="Kong H."/>
            <person name="Lavrijsen P."/>
            <person name="Sunseri F."/>
            <person name="Falavigna A."/>
            <person name="Ye Y."/>
            <person name="Leebens-Mack J.H."/>
            <person name="Chen G."/>
        </authorList>
    </citation>
    <scope>NUCLEOTIDE SEQUENCE [LARGE SCALE GENOMIC DNA]</scope>
    <source>
        <strain evidence="3">cv. DH0086</strain>
    </source>
</reference>
<name>A0A5P1EIQ4_ASPOF</name>
<proteinExistence type="predicted"/>